<dbReference type="AlphaFoldDB" id="A0A553JJH9"/>
<comment type="caution">
    <text evidence="2">The sequence shown here is derived from an EMBL/GenBank/DDBJ whole genome shotgun (WGS) entry which is preliminary data.</text>
</comment>
<dbReference type="EMBL" id="VKGK01000030">
    <property type="protein sequence ID" value="TRY12604.1"/>
    <property type="molecule type" value="Genomic_DNA"/>
</dbReference>
<feature type="signal peptide" evidence="1">
    <location>
        <begin position="1"/>
        <end position="25"/>
    </location>
</feature>
<sequence>MRYTISLLTLIIMAILSGCTSTAKKEPIENYVTHDGNLAIIWKDPSQYTDIESTTWLQSKFGPYLFSELTEELGLVTKKALGKNQKLDLMVTNVDLAGDVQPTFGASPDDIRVVSDLYPPKISFDYSLSQDGKVIMSGSEKIQNMGFLFGIQPITSQPFPYESELLTKWFKDKIQPKLVK</sequence>
<reference evidence="3" key="1">
    <citation type="submission" date="2019-07" db="EMBL/GenBank/DDBJ databases">
        <title>Shewanella sp. YLB-08 draft genomic sequence.</title>
        <authorList>
            <person name="Yu L."/>
        </authorList>
    </citation>
    <scope>NUCLEOTIDE SEQUENCE [LARGE SCALE GENOMIC DNA]</scope>
    <source>
        <strain evidence="3">JCM 20706</strain>
    </source>
</reference>
<dbReference type="InterPro" id="IPR021557">
    <property type="entry name" value="DUF3016"/>
</dbReference>
<dbReference type="OrthoDB" id="195620at2"/>
<proteinExistence type="predicted"/>
<protein>
    <submittedName>
        <fullName evidence="2">DUF3016 domain-containing protein</fullName>
    </submittedName>
</protein>
<dbReference type="Proteomes" id="UP000318126">
    <property type="component" value="Unassembled WGS sequence"/>
</dbReference>
<organism evidence="2 3">
    <name type="scientific">Shewanella hanedai</name>
    <name type="common">Alteromonas hanedai</name>
    <dbReference type="NCBI Taxonomy" id="25"/>
    <lineage>
        <taxon>Bacteria</taxon>
        <taxon>Pseudomonadati</taxon>
        <taxon>Pseudomonadota</taxon>
        <taxon>Gammaproteobacteria</taxon>
        <taxon>Alteromonadales</taxon>
        <taxon>Shewanellaceae</taxon>
        <taxon>Shewanella</taxon>
    </lineage>
</organism>
<dbReference type="PROSITE" id="PS51257">
    <property type="entry name" value="PROKAR_LIPOPROTEIN"/>
    <property type="match status" value="1"/>
</dbReference>
<dbReference type="Pfam" id="PF11454">
    <property type="entry name" value="DUF3016"/>
    <property type="match status" value="1"/>
</dbReference>
<evidence type="ECO:0000313" key="3">
    <source>
        <dbReference type="Proteomes" id="UP000318126"/>
    </source>
</evidence>
<evidence type="ECO:0000313" key="2">
    <source>
        <dbReference type="EMBL" id="TRY12604.1"/>
    </source>
</evidence>
<gene>
    <name evidence="2" type="ORF">FN961_19805</name>
</gene>
<keyword evidence="3" id="KW-1185">Reference proteome</keyword>
<feature type="chain" id="PRO_5021869059" evidence="1">
    <location>
        <begin position="26"/>
        <end position="180"/>
    </location>
</feature>
<keyword evidence="1" id="KW-0732">Signal</keyword>
<name>A0A553JJH9_SHEHA</name>
<accession>A0A553JJH9</accession>
<dbReference type="RefSeq" id="WP_144041916.1">
    <property type="nucleotide sequence ID" value="NZ_BMPL01000029.1"/>
</dbReference>
<evidence type="ECO:0000256" key="1">
    <source>
        <dbReference type="SAM" id="SignalP"/>
    </source>
</evidence>